<organism evidence="1 2">
    <name type="scientific">Leptothrix cholodnii (strain ATCC 51168 / LMG 8142 / SP-6)</name>
    <name type="common">Leptothrix discophora (strain SP-6)</name>
    <dbReference type="NCBI Taxonomy" id="395495"/>
    <lineage>
        <taxon>Bacteria</taxon>
        <taxon>Pseudomonadati</taxon>
        <taxon>Pseudomonadota</taxon>
        <taxon>Betaproteobacteria</taxon>
        <taxon>Burkholderiales</taxon>
        <taxon>Sphaerotilaceae</taxon>
        <taxon>Leptothrix</taxon>
    </lineage>
</organism>
<accession>B1XX24</accession>
<dbReference type="AlphaFoldDB" id="B1XX24"/>
<dbReference type="Proteomes" id="UP000001693">
    <property type="component" value="Chromosome"/>
</dbReference>
<keyword evidence="2" id="KW-1185">Reference proteome</keyword>
<sequence>MPHVLRSPDGQVDSIHRHAVPGSEFLGDDAPELRQLLGDSAGGSADAAFASLDAGLIRVLEDLVDVLVARNIIRITDLPGEAQHKLFARKNFRDRFQRNSLDLGVADQGMAGLLSFPGTPARHTDFDAL</sequence>
<dbReference type="STRING" id="395495.Lcho_0395"/>
<dbReference type="KEGG" id="lch:Lcho_0395"/>
<dbReference type="eggNOG" id="ENOG5032ZRD">
    <property type="taxonomic scope" value="Bacteria"/>
</dbReference>
<name>B1XX24_LEPCP</name>
<dbReference type="RefSeq" id="WP_012345432.1">
    <property type="nucleotide sequence ID" value="NC_010524.1"/>
</dbReference>
<reference evidence="1 2" key="1">
    <citation type="submission" date="2008-03" db="EMBL/GenBank/DDBJ databases">
        <title>Complete sequence of Leptothrix cholodnii SP-6.</title>
        <authorList>
            <consortium name="US DOE Joint Genome Institute"/>
            <person name="Copeland A."/>
            <person name="Lucas S."/>
            <person name="Lapidus A."/>
            <person name="Glavina del Rio T."/>
            <person name="Dalin E."/>
            <person name="Tice H."/>
            <person name="Bruce D."/>
            <person name="Goodwin L."/>
            <person name="Pitluck S."/>
            <person name="Chertkov O."/>
            <person name="Brettin T."/>
            <person name="Detter J.C."/>
            <person name="Han C."/>
            <person name="Kuske C.R."/>
            <person name="Schmutz J."/>
            <person name="Larimer F."/>
            <person name="Land M."/>
            <person name="Hauser L."/>
            <person name="Kyrpides N."/>
            <person name="Lykidis A."/>
            <person name="Emerson D."/>
            <person name="Richardson P."/>
        </authorList>
    </citation>
    <scope>NUCLEOTIDE SEQUENCE [LARGE SCALE GENOMIC DNA]</scope>
    <source>
        <strain evidence="2">ATCC 51168 / LMG 8142 / SP-6</strain>
    </source>
</reference>
<gene>
    <name evidence="1" type="ordered locus">Lcho_0395</name>
</gene>
<evidence type="ECO:0000313" key="2">
    <source>
        <dbReference type="Proteomes" id="UP000001693"/>
    </source>
</evidence>
<dbReference type="HOGENOM" id="CLU_166086_0_0_4"/>
<proteinExistence type="predicted"/>
<dbReference type="EMBL" id="CP001013">
    <property type="protein sequence ID" value="ACB32670.1"/>
    <property type="molecule type" value="Genomic_DNA"/>
</dbReference>
<protein>
    <submittedName>
        <fullName evidence="1">Uncharacterized protein</fullName>
    </submittedName>
</protein>
<evidence type="ECO:0000313" key="1">
    <source>
        <dbReference type="EMBL" id="ACB32670.1"/>
    </source>
</evidence>